<dbReference type="PANTHER" id="PTHR31340">
    <property type="entry name" value="MITOCHONDRIAL GENOME MAINTENANCE EXONUCLEASE 1"/>
    <property type="match status" value="1"/>
</dbReference>
<evidence type="ECO:0000313" key="1">
    <source>
        <dbReference type="EMBL" id="OGY65036.1"/>
    </source>
</evidence>
<dbReference type="EMBL" id="MHJI01000026">
    <property type="protein sequence ID" value="OGY65036.1"/>
    <property type="molecule type" value="Genomic_DNA"/>
</dbReference>
<gene>
    <name evidence="1" type="ORF">A3A04_02215</name>
</gene>
<dbReference type="Proteomes" id="UP000178517">
    <property type="component" value="Unassembled WGS sequence"/>
</dbReference>
<sequence>MFFSNGQEFKETCGYEINGVWYPRVTKIVEIKSKPALYKFYAEVKGDGENIMKLSADEGTRIHEAAEKILTGKSIDIDSSIRPAMEAFRQFIEEQAIEVRPEHIEQRITHPEHRYSGTTDALATINGKFGVLDFKTSQSIYRDYNLQTAAYMEAWLKRIPTLETRWIMRIDQTKICFSCGAKLRPKGGREKIRPARDMNNRAFPLCNNHEWSELQGEIELQEFPEWKKDFEAFLGAKRLWEWEYEYWLERVGYLVPTL</sequence>
<dbReference type="STRING" id="1798406.A3A04_02215"/>
<comment type="caution">
    <text evidence="1">The sequence shown here is derived from an EMBL/GenBank/DDBJ whole genome shotgun (WGS) entry which is preliminary data.</text>
</comment>
<dbReference type="GO" id="GO:0008297">
    <property type="term" value="F:single-stranded DNA exodeoxyribonuclease activity"/>
    <property type="evidence" value="ECO:0007669"/>
    <property type="project" value="TreeGrafter"/>
</dbReference>
<dbReference type="Gene3D" id="3.90.320.10">
    <property type="match status" value="1"/>
</dbReference>
<dbReference type="AlphaFoldDB" id="A0A1G1ZLP6"/>
<organism evidence="1 2">
    <name type="scientific">Candidatus Harrisonbacteria bacterium RIFCSPLOWO2_01_FULL_40_28</name>
    <dbReference type="NCBI Taxonomy" id="1798406"/>
    <lineage>
        <taxon>Bacteria</taxon>
        <taxon>Candidatus Harrisoniibacteriota</taxon>
    </lineage>
</organism>
<evidence type="ECO:0000313" key="2">
    <source>
        <dbReference type="Proteomes" id="UP000178517"/>
    </source>
</evidence>
<reference evidence="1 2" key="1">
    <citation type="journal article" date="2016" name="Nat. Commun.">
        <title>Thousands of microbial genomes shed light on interconnected biogeochemical processes in an aquifer system.</title>
        <authorList>
            <person name="Anantharaman K."/>
            <person name="Brown C.T."/>
            <person name="Hug L.A."/>
            <person name="Sharon I."/>
            <person name="Castelle C.J."/>
            <person name="Probst A.J."/>
            <person name="Thomas B.C."/>
            <person name="Singh A."/>
            <person name="Wilkins M.J."/>
            <person name="Karaoz U."/>
            <person name="Brodie E.L."/>
            <person name="Williams K.H."/>
            <person name="Hubbard S.S."/>
            <person name="Banfield J.F."/>
        </authorList>
    </citation>
    <scope>NUCLEOTIDE SEQUENCE [LARGE SCALE GENOMIC DNA]</scope>
</reference>
<proteinExistence type="predicted"/>
<dbReference type="PANTHER" id="PTHR31340:SF3">
    <property type="entry name" value="MITOCHONDRIAL GENOME MAINTENANCE EXONUCLEASE 1"/>
    <property type="match status" value="1"/>
</dbReference>
<dbReference type="InterPro" id="IPR011604">
    <property type="entry name" value="PDDEXK-like_dom_sf"/>
</dbReference>
<protein>
    <recommendedName>
        <fullName evidence="3">PD-(D/E)XK endonuclease-like domain-containing protein</fullName>
    </recommendedName>
</protein>
<evidence type="ECO:0008006" key="3">
    <source>
        <dbReference type="Google" id="ProtNLM"/>
    </source>
</evidence>
<name>A0A1G1ZLP6_9BACT</name>
<accession>A0A1G1ZLP6</accession>